<reference evidence="1 2" key="1">
    <citation type="submission" date="2015-12" db="EMBL/GenBank/DDBJ databases">
        <title>Draft genome of the nematode, Onchocerca flexuosa.</title>
        <authorList>
            <person name="Mitreva M."/>
        </authorList>
    </citation>
    <scope>NUCLEOTIDE SEQUENCE [LARGE SCALE GENOMIC DNA]</scope>
    <source>
        <strain evidence="1">Red Deer</strain>
    </source>
</reference>
<organism evidence="1 2">
    <name type="scientific">Onchocerca flexuosa</name>
    <dbReference type="NCBI Taxonomy" id="387005"/>
    <lineage>
        <taxon>Eukaryota</taxon>
        <taxon>Metazoa</taxon>
        <taxon>Ecdysozoa</taxon>
        <taxon>Nematoda</taxon>
        <taxon>Chromadorea</taxon>
        <taxon>Rhabditida</taxon>
        <taxon>Spirurina</taxon>
        <taxon>Spiruromorpha</taxon>
        <taxon>Filarioidea</taxon>
        <taxon>Onchocercidae</taxon>
        <taxon>Onchocerca</taxon>
    </lineage>
</organism>
<proteinExistence type="predicted"/>
<accession>A0A238BW63</accession>
<protein>
    <submittedName>
        <fullName evidence="1">Uncharacterized protein</fullName>
    </submittedName>
</protein>
<sequence>MRGDKAGEVSHLPLGDTNFIGICIVLLVTTNH</sequence>
<keyword evidence="2" id="KW-1185">Reference proteome</keyword>
<gene>
    <name evidence="1" type="ORF">X798_04052</name>
</gene>
<dbReference type="EMBL" id="KZ269999">
    <property type="protein sequence ID" value="OZC08965.1"/>
    <property type="molecule type" value="Genomic_DNA"/>
</dbReference>
<dbReference type="Proteomes" id="UP000242913">
    <property type="component" value="Unassembled WGS sequence"/>
</dbReference>
<evidence type="ECO:0000313" key="2">
    <source>
        <dbReference type="Proteomes" id="UP000242913"/>
    </source>
</evidence>
<name>A0A238BW63_9BILA</name>
<evidence type="ECO:0000313" key="1">
    <source>
        <dbReference type="EMBL" id="OZC08965.1"/>
    </source>
</evidence>
<dbReference type="AlphaFoldDB" id="A0A238BW63"/>